<organism evidence="2 3">
    <name type="scientific">Georgenia thermotolerans</name>
    <dbReference type="NCBI Taxonomy" id="527326"/>
    <lineage>
        <taxon>Bacteria</taxon>
        <taxon>Bacillati</taxon>
        <taxon>Actinomycetota</taxon>
        <taxon>Actinomycetes</taxon>
        <taxon>Micrococcales</taxon>
        <taxon>Bogoriellaceae</taxon>
        <taxon>Georgenia</taxon>
    </lineage>
</organism>
<dbReference type="Pfam" id="PF11338">
    <property type="entry name" value="DUF3140"/>
    <property type="match status" value="1"/>
</dbReference>
<dbReference type="EMBL" id="WHJE01000065">
    <property type="protein sequence ID" value="KAE8763571.1"/>
    <property type="molecule type" value="Genomic_DNA"/>
</dbReference>
<evidence type="ECO:0000313" key="2">
    <source>
        <dbReference type="EMBL" id="KAE8763571.1"/>
    </source>
</evidence>
<dbReference type="AlphaFoldDB" id="A0A7J5UMV0"/>
<keyword evidence="3" id="KW-1185">Reference proteome</keyword>
<comment type="caution">
    <text evidence="2">The sequence shown here is derived from an EMBL/GenBank/DDBJ whole genome shotgun (WGS) entry which is preliminary data.</text>
</comment>
<protein>
    <submittedName>
        <fullName evidence="2">DUF3140 domain-containing protein</fullName>
    </submittedName>
</protein>
<dbReference type="RefSeq" id="WP_152199714.1">
    <property type="nucleotide sequence ID" value="NZ_VUKF01000001.1"/>
</dbReference>
<dbReference type="PANTHER" id="PTHR40630:SF1">
    <property type="entry name" value="DNA-BINDING PROTEIN"/>
    <property type="match status" value="1"/>
</dbReference>
<gene>
    <name evidence="2" type="ORF">GB883_13345</name>
</gene>
<dbReference type="PANTHER" id="PTHR40630">
    <property type="entry name" value="POSSIBLE DNA-BINDING PROTEIN"/>
    <property type="match status" value="1"/>
</dbReference>
<evidence type="ECO:0000313" key="3">
    <source>
        <dbReference type="Proteomes" id="UP000451860"/>
    </source>
</evidence>
<feature type="region of interest" description="Disordered" evidence="1">
    <location>
        <begin position="80"/>
        <end position="111"/>
    </location>
</feature>
<accession>A0A7J5UMV0</accession>
<dbReference type="OrthoDB" id="513524at2"/>
<dbReference type="Proteomes" id="UP000451860">
    <property type="component" value="Unassembled WGS sequence"/>
</dbReference>
<dbReference type="InterPro" id="IPR021487">
    <property type="entry name" value="DUF3140"/>
</dbReference>
<sequence length="111" mass="12353">MAETAIDDELWNEFHALVNMTSAELRDWLATSAAGEEGEVLPDQAGNERSRTVLEVLGKRRTDLTDDDIVVMRDVVEQVRGARGEEPEPTAGSEAWRHRLMSLGHDPLKPS</sequence>
<name>A0A7J5UMV0_9MICO</name>
<proteinExistence type="predicted"/>
<reference evidence="2 3" key="1">
    <citation type="submission" date="2019-10" db="EMBL/GenBank/DDBJ databases">
        <title>Georgenia wutianyii sp. nov. and Georgenia yuyongxinii sp. nov. isolated from plateau pika (Ochotona curzoniae) in the Qinghai-Tibet plateau of China.</title>
        <authorList>
            <person name="Tian Z."/>
        </authorList>
    </citation>
    <scope>NUCLEOTIDE SEQUENCE [LARGE SCALE GENOMIC DNA]</scope>
    <source>
        <strain evidence="2 3">DSM 21501</strain>
    </source>
</reference>
<evidence type="ECO:0000256" key="1">
    <source>
        <dbReference type="SAM" id="MobiDB-lite"/>
    </source>
</evidence>